<protein>
    <recommendedName>
        <fullName evidence="9">Resistance to inhibitors of cholinesterase protein 3 N-terminal domain-containing protein</fullName>
    </recommendedName>
</protein>
<keyword evidence="5 8" id="KW-1133">Transmembrane helix</keyword>
<comment type="similarity">
    <text evidence="2">Belongs to the ric-3 family.</text>
</comment>
<evidence type="ECO:0000256" key="6">
    <source>
        <dbReference type="ARBA" id="ARBA00023136"/>
    </source>
</evidence>
<accession>A0A1B0CLN0</accession>
<dbReference type="AlphaFoldDB" id="A0A1B0CLN0"/>
<dbReference type="Pfam" id="PF15361">
    <property type="entry name" value="RIC3"/>
    <property type="match status" value="1"/>
</dbReference>
<evidence type="ECO:0000256" key="4">
    <source>
        <dbReference type="ARBA" id="ARBA00022824"/>
    </source>
</evidence>
<dbReference type="InterPro" id="IPR026160">
    <property type="entry name" value="Ric3"/>
</dbReference>
<dbReference type="GO" id="GO:0043025">
    <property type="term" value="C:neuronal cell body"/>
    <property type="evidence" value="ECO:0007669"/>
    <property type="project" value="TreeGrafter"/>
</dbReference>
<name>A0A1B0CLN0_LUTLO</name>
<dbReference type="VEuPathDB" id="VectorBase:LLONM1_008254"/>
<dbReference type="PANTHER" id="PTHR21723:SF3">
    <property type="entry name" value="PROTEIN RIC-3"/>
    <property type="match status" value="1"/>
</dbReference>
<dbReference type="EMBL" id="AJWK01017457">
    <property type="status" value="NOT_ANNOTATED_CDS"/>
    <property type="molecule type" value="Genomic_DNA"/>
</dbReference>
<keyword evidence="6 8" id="KW-0472">Membrane</keyword>
<evidence type="ECO:0000256" key="3">
    <source>
        <dbReference type="ARBA" id="ARBA00022692"/>
    </source>
</evidence>
<dbReference type="GO" id="GO:0043005">
    <property type="term" value="C:neuron projection"/>
    <property type="evidence" value="ECO:0007669"/>
    <property type="project" value="TreeGrafter"/>
</dbReference>
<feature type="transmembrane region" description="Helical" evidence="8">
    <location>
        <begin position="22"/>
        <end position="41"/>
    </location>
</feature>
<proteinExistence type="inferred from homology"/>
<organism evidence="10 11">
    <name type="scientific">Lutzomyia longipalpis</name>
    <name type="common">Sand fly</name>
    <dbReference type="NCBI Taxonomy" id="7200"/>
    <lineage>
        <taxon>Eukaryota</taxon>
        <taxon>Metazoa</taxon>
        <taxon>Ecdysozoa</taxon>
        <taxon>Arthropoda</taxon>
        <taxon>Hexapoda</taxon>
        <taxon>Insecta</taxon>
        <taxon>Pterygota</taxon>
        <taxon>Neoptera</taxon>
        <taxon>Endopterygota</taxon>
        <taxon>Diptera</taxon>
        <taxon>Nematocera</taxon>
        <taxon>Psychodoidea</taxon>
        <taxon>Psychodidae</taxon>
        <taxon>Lutzomyia</taxon>
        <taxon>Lutzomyia</taxon>
    </lineage>
</organism>
<feature type="transmembrane region" description="Helical" evidence="8">
    <location>
        <begin position="155"/>
        <end position="173"/>
    </location>
</feature>
<dbReference type="PANTHER" id="PTHR21723">
    <property type="entry name" value="RESISTANCE TO INHIBITORS OF CHOLINESTERASE PROTEIN 3 RIC3"/>
    <property type="match status" value="1"/>
</dbReference>
<evidence type="ECO:0000256" key="5">
    <source>
        <dbReference type="ARBA" id="ARBA00022989"/>
    </source>
</evidence>
<evidence type="ECO:0000256" key="2">
    <source>
        <dbReference type="ARBA" id="ARBA00008538"/>
    </source>
</evidence>
<dbReference type="GO" id="GO:0007271">
    <property type="term" value="P:synaptic transmission, cholinergic"/>
    <property type="evidence" value="ECO:0007669"/>
    <property type="project" value="TreeGrafter"/>
</dbReference>
<dbReference type="GO" id="GO:0034394">
    <property type="term" value="P:protein localization to cell surface"/>
    <property type="evidence" value="ECO:0007669"/>
    <property type="project" value="TreeGrafter"/>
</dbReference>
<dbReference type="VEuPathDB" id="VectorBase:LLOJ005517"/>
<keyword evidence="4" id="KW-0256">Endoplasmic reticulum</keyword>
<evidence type="ECO:0000256" key="1">
    <source>
        <dbReference type="ARBA" id="ARBA00004586"/>
    </source>
</evidence>
<comment type="subcellular location">
    <subcellularLocation>
        <location evidence="1">Endoplasmic reticulum membrane</location>
    </subcellularLocation>
</comment>
<reference evidence="10" key="1">
    <citation type="submission" date="2020-05" db="UniProtKB">
        <authorList>
            <consortium name="EnsemblMetazoa"/>
        </authorList>
    </citation>
    <scope>IDENTIFICATION</scope>
    <source>
        <strain evidence="10">Jacobina</strain>
    </source>
</reference>
<dbReference type="EnsemblMetazoa" id="LLOJ005517-RA">
    <property type="protein sequence ID" value="LLOJ005517-PA"/>
    <property type="gene ID" value="LLOJ005517"/>
</dbReference>
<dbReference type="VEuPathDB" id="VectorBase:LLONM1_010542"/>
<evidence type="ECO:0000256" key="7">
    <source>
        <dbReference type="SAM" id="MobiDB-lite"/>
    </source>
</evidence>
<feature type="region of interest" description="Disordered" evidence="7">
    <location>
        <begin position="235"/>
        <end position="311"/>
    </location>
</feature>
<evidence type="ECO:0000313" key="10">
    <source>
        <dbReference type="EnsemblMetazoa" id="LLOJ005517-PA"/>
    </source>
</evidence>
<evidence type="ECO:0000259" key="9">
    <source>
        <dbReference type="Pfam" id="PF15361"/>
    </source>
</evidence>
<dbReference type="InterPro" id="IPR032763">
    <property type="entry name" value="RIC3_N"/>
</dbReference>
<dbReference type="Proteomes" id="UP000092461">
    <property type="component" value="Unassembled WGS sequence"/>
</dbReference>
<evidence type="ECO:0000313" key="11">
    <source>
        <dbReference type="Proteomes" id="UP000092461"/>
    </source>
</evidence>
<keyword evidence="11" id="KW-1185">Reference proteome</keyword>
<dbReference type="GO" id="GO:0005789">
    <property type="term" value="C:endoplasmic reticulum membrane"/>
    <property type="evidence" value="ECO:0007669"/>
    <property type="project" value="UniProtKB-SubCell"/>
</dbReference>
<evidence type="ECO:0000256" key="8">
    <source>
        <dbReference type="SAM" id="Phobius"/>
    </source>
</evidence>
<feature type="domain" description="Resistance to inhibitors of cholinesterase protein 3 N-terminal" evidence="9">
    <location>
        <begin position="29"/>
        <end position="203"/>
    </location>
</feature>
<sequence>MAYVSSVPPTRSDPPGLGPKKTFFVLVTVVGCIAILWPKVFQPMFMGAGQGGRSLMDDHRGSGIRQERPPHIRPDAIHPAMRERGRAIPSTQTIPIVDRNTPTGIPGSSRVVDGRVSMTYLITKPRPMPNLPRPPMGAGSIHQATGQKSTNTMGFVMPLYTIGIVSFFIYTLMKIVMKKSNNSSPYPIPQKEDPNFRNVVFEQQEYAGYKRPSDSGSSKLVVTAIQGLIDAADEQLKRKENNTNTSKNSTDVYQRHGQIKPAVEETLSNGQVNQAEKFEEESTKHKKRDLSSERATVKSPPSEDAEESPEPQSIFLQGALPHESQILVADSAVTEENIETDDEENGAIVLSSKMTLSLISLDPPEDKDKSESDVDDKENLKPVLTYYIKDFVFPYSKMALEEPAKVPKSFNDRFYAYPDGQDAAGKMLVANTYALFGGVVISTYDVVMLSKPVGIGNILAKYVYNTGPLMGMASAFTMGTYFSTKLRGKDDVINYAIGGALAGGVYGAWRRSAVSGNCAAIVLAIAAVVKKLSLQEGWKFIPEPKKIGYQNLFLARHDRTVFKDTEKGWTNGKE</sequence>
<feature type="compositionally biased region" description="Basic and acidic residues" evidence="7">
    <location>
        <begin position="276"/>
        <end position="296"/>
    </location>
</feature>
<keyword evidence="3 8" id="KW-0812">Transmembrane</keyword>
<dbReference type="GO" id="GO:0045202">
    <property type="term" value="C:synapse"/>
    <property type="evidence" value="ECO:0007669"/>
    <property type="project" value="GOC"/>
</dbReference>